<feature type="domain" description="L-fucose isomerase C-terminal" evidence="3">
    <location>
        <begin position="362"/>
        <end position="491"/>
    </location>
</feature>
<gene>
    <name evidence="5" type="primary">fucI</name>
    <name evidence="5" type="ORF">STSP1_01497</name>
</gene>
<dbReference type="InterPro" id="IPR009015">
    <property type="entry name" value="Fucose_isomerase_N/cen_sf"/>
</dbReference>
<dbReference type="GO" id="GO:0042355">
    <property type="term" value="P:L-fucose catabolic process"/>
    <property type="evidence" value="ECO:0007669"/>
    <property type="project" value="TreeGrafter"/>
</dbReference>
<dbReference type="GO" id="GO:0008790">
    <property type="term" value="F:arabinose isomerase activity"/>
    <property type="evidence" value="ECO:0007669"/>
    <property type="project" value="TreeGrafter"/>
</dbReference>
<dbReference type="GO" id="GO:0019571">
    <property type="term" value="P:D-arabinose catabolic process"/>
    <property type="evidence" value="ECO:0007669"/>
    <property type="project" value="TreeGrafter"/>
</dbReference>
<dbReference type="RefSeq" id="WP_085756681.1">
    <property type="nucleotide sequence ID" value="NZ_CP021023.1"/>
</dbReference>
<dbReference type="InterPro" id="IPR015888">
    <property type="entry name" value="Fuc_isomerase_C"/>
</dbReference>
<accession>A0A1W6LMX7</accession>
<keyword evidence="1 5" id="KW-0413">Isomerase</keyword>
<proteinExistence type="predicted"/>
<dbReference type="AlphaFoldDB" id="A0A1W6LMX7"/>
<protein>
    <submittedName>
        <fullName evidence="5">L-fucose isomerase</fullName>
        <ecNumber evidence="5">5.3.1.25</ecNumber>
    </submittedName>
</protein>
<feature type="domain" description="L-fucose isomerase N-terminal-1" evidence="4">
    <location>
        <begin position="60"/>
        <end position="139"/>
    </location>
</feature>
<evidence type="ECO:0000313" key="6">
    <source>
        <dbReference type="Proteomes" id="UP000193334"/>
    </source>
</evidence>
<dbReference type="PANTHER" id="PTHR37840">
    <property type="entry name" value="L-FUCOSE ISOMERASE"/>
    <property type="match status" value="1"/>
</dbReference>
<dbReference type="EMBL" id="CP021023">
    <property type="protein sequence ID" value="ARN57102.1"/>
    <property type="molecule type" value="Genomic_DNA"/>
</dbReference>
<evidence type="ECO:0000259" key="3">
    <source>
        <dbReference type="Pfam" id="PF02952"/>
    </source>
</evidence>
<keyword evidence="6" id="KW-1185">Reference proteome</keyword>
<evidence type="ECO:0000256" key="2">
    <source>
        <dbReference type="ARBA" id="ARBA00023277"/>
    </source>
</evidence>
<evidence type="ECO:0000256" key="1">
    <source>
        <dbReference type="ARBA" id="ARBA00023235"/>
    </source>
</evidence>
<dbReference type="Proteomes" id="UP000193334">
    <property type="component" value="Chromosome"/>
</dbReference>
<evidence type="ECO:0000313" key="5">
    <source>
        <dbReference type="EMBL" id="ARN57102.1"/>
    </source>
</evidence>
<dbReference type="GO" id="GO:0008736">
    <property type="term" value="F:L-fucose isomerase activity"/>
    <property type="evidence" value="ECO:0007669"/>
    <property type="project" value="UniProtKB-EC"/>
</dbReference>
<dbReference type="Pfam" id="PF07881">
    <property type="entry name" value="Fucose_iso_N1"/>
    <property type="match status" value="1"/>
</dbReference>
<dbReference type="Pfam" id="PF02952">
    <property type="entry name" value="Fucose_iso_C"/>
    <property type="match status" value="1"/>
</dbReference>
<dbReference type="STRING" id="1941349.STSP1_01497"/>
<dbReference type="PANTHER" id="PTHR37840:SF1">
    <property type="entry name" value="L-FUCOSE ISOMERASE"/>
    <property type="match status" value="1"/>
</dbReference>
<organism evidence="5 6">
    <name type="scientific">Sedimentisphaera salicampi</name>
    <dbReference type="NCBI Taxonomy" id="1941349"/>
    <lineage>
        <taxon>Bacteria</taxon>
        <taxon>Pseudomonadati</taxon>
        <taxon>Planctomycetota</taxon>
        <taxon>Phycisphaerae</taxon>
        <taxon>Sedimentisphaerales</taxon>
        <taxon>Sedimentisphaeraceae</taxon>
        <taxon>Sedimentisphaera</taxon>
    </lineage>
</organism>
<dbReference type="InterPro" id="IPR012888">
    <property type="entry name" value="Fucose_iso_N1"/>
</dbReference>
<evidence type="ECO:0000259" key="4">
    <source>
        <dbReference type="Pfam" id="PF07881"/>
    </source>
</evidence>
<dbReference type="InterPro" id="IPR038392">
    <property type="entry name" value="Fucose_isomerase_dom2_sf"/>
</dbReference>
<dbReference type="InterPro" id="IPR005763">
    <property type="entry name" value="Fucose_isomerase"/>
</dbReference>
<dbReference type="EC" id="5.3.1.25" evidence="5"/>
<dbReference type="SUPFAM" id="SSF53743">
    <property type="entry name" value="FucI/AraA N-terminal and middle domains"/>
    <property type="match status" value="1"/>
</dbReference>
<dbReference type="KEGG" id="pbp:STSP1_01497"/>
<dbReference type="GO" id="GO:0030145">
    <property type="term" value="F:manganese ion binding"/>
    <property type="evidence" value="ECO:0007669"/>
    <property type="project" value="InterPro"/>
</dbReference>
<keyword evidence="2" id="KW-0119">Carbohydrate metabolism</keyword>
<name>A0A1W6LMX7_9BACT</name>
<reference evidence="6" key="1">
    <citation type="submission" date="2017-04" db="EMBL/GenBank/DDBJ databases">
        <title>Comparative genomics and description of representatives of a novel lineage of planctomycetes thriving in anoxic sediments.</title>
        <authorList>
            <person name="Spring S."/>
            <person name="Bunk B."/>
            <person name="Sproer C."/>
        </authorList>
    </citation>
    <scope>NUCLEOTIDE SEQUENCE [LARGE SCALE GENOMIC DNA]</scope>
    <source>
        <strain evidence="6">ST-PulAB-D4</strain>
    </source>
</reference>
<sequence length="504" mass="56786">MSKTVDIYLPLDARPICNQTVWPVAEKQISHLCEVIRDAGWEPNVLNPEGFASSVYEGMQTIEKSSAERLIVFFAGWTYPDFVVSPLWQTPENCKKLLLGSLIPDFPGAVGLMAAAAGCSQVGMETSRCFVEDFEQHDAYSEAVSTFLETGRYDYPEQKSVEIPVSQESREKAKLVREQLSGMIYGAVGPRSMEMWNKISDADFLQYFGIARLGFDGLRLAKMAEKIDDAKAEKAMQFLMDKGMEFKLGSDPEKVLTKDMVIFQMKVYYALLELKEEFGLDFIGVQDQLDWIQHYPATDLTLGILNNKLRPDSDGNTFVSATEADDGAAVTMQVLKLLSGGEPVGFNDLRYWDSKEGLYWFVNSGALAPYFAHGSHESLEGAWSERQTPMYFKAGGGTCSAAVKKPGVATWARFSYRNNKMYLCAGRGVTDVPTEEQWLERTERCNRDWPQWYLRLCSKIEQNLNSNHPMVVFGDYLADLKALAEQMDIPFECYDYCTPSEIKS</sequence>
<dbReference type="Gene3D" id="3.40.275.10">
    <property type="entry name" value="L-fucose Isomerase, Chain A, domain 2"/>
    <property type="match status" value="1"/>
</dbReference>
<dbReference type="GO" id="GO:0005737">
    <property type="term" value="C:cytoplasm"/>
    <property type="evidence" value="ECO:0007669"/>
    <property type="project" value="InterPro"/>
</dbReference>